<feature type="region of interest" description="VHIID" evidence="3">
    <location>
        <begin position="278"/>
        <end position="343"/>
    </location>
</feature>
<dbReference type="AlphaFoldDB" id="A0A9R1UGK1"/>
<feature type="region of interest" description="Disordered" evidence="4">
    <location>
        <begin position="93"/>
        <end position="152"/>
    </location>
</feature>
<dbReference type="OrthoDB" id="47276at2759"/>
<feature type="region of interest" description="Leucine repeat I (LRI)" evidence="3">
    <location>
        <begin position="199"/>
        <end position="259"/>
    </location>
</feature>
<organism evidence="5 6">
    <name type="scientific">Lactuca sativa</name>
    <name type="common">Garden lettuce</name>
    <dbReference type="NCBI Taxonomy" id="4236"/>
    <lineage>
        <taxon>Eukaryota</taxon>
        <taxon>Viridiplantae</taxon>
        <taxon>Streptophyta</taxon>
        <taxon>Embryophyta</taxon>
        <taxon>Tracheophyta</taxon>
        <taxon>Spermatophyta</taxon>
        <taxon>Magnoliopsida</taxon>
        <taxon>eudicotyledons</taxon>
        <taxon>Gunneridae</taxon>
        <taxon>Pentapetalae</taxon>
        <taxon>asterids</taxon>
        <taxon>campanulids</taxon>
        <taxon>Asterales</taxon>
        <taxon>Asteraceae</taxon>
        <taxon>Cichorioideae</taxon>
        <taxon>Cichorieae</taxon>
        <taxon>Lactucinae</taxon>
        <taxon>Lactuca</taxon>
    </lineage>
</organism>
<evidence type="ECO:0000256" key="2">
    <source>
        <dbReference type="ARBA" id="ARBA00023163"/>
    </source>
</evidence>
<proteinExistence type="inferred from homology"/>
<comment type="caution">
    <text evidence="3">Lacks conserved residue(s) required for the propagation of feature annotation.</text>
</comment>
<protein>
    <submittedName>
        <fullName evidence="5">Uncharacterized protein</fullName>
    </submittedName>
</protein>
<dbReference type="Proteomes" id="UP000235145">
    <property type="component" value="Unassembled WGS sequence"/>
</dbReference>
<feature type="short sequence motif" description="VHIID" evidence="3">
    <location>
        <begin position="309"/>
        <end position="313"/>
    </location>
</feature>
<dbReference type="GO" id="GO:0006355">
    <property type="term" value="P:regulation of DNA-templated transcription"/>
    <property type="evidence" value="ECO:0000318"/>
    <property type="project" value="GO_Central"/>
</dbReference>
<dbReference type="Pfam" id="PF03514">
    <property type="entry name" value="GRAS"/>
    <property type="match status" value="1"/>
</dbReference>
<comment type="caution">
    <text evidence="5">The sequence shown here is derived from an EMBL/GenBank/DDBJ whole genome shotgun (WGS) entry which is preliminary data.</text>
</comment>
<dbReference type="GO" id="GO:0005634">
    <property type="term" value="C:nucleus"/>
    <property type="evidence" value="ECO:0000318"/>
    <property type="project" value="GO_Central"/>
</dbReference>
<keyword evidence="2" id="KW-0804">Transcription</keyword>
<evidence type="ECO:0000256" key="1">
    <source>
        <dbReference type="ARBA" id="ARBA00023015"/>
    </source>
</evidence>
<gene>
    <name evidence="5" type="ORF">LSAT_V11C900464730</name>
</gene>
<dbReference type="PANTHER" id="PTHR31636">
    <property type="entry name" value="OSJNBA0084A10.13 PROTEIN-RELATED"/>
    <property type="match status" value="1"/>
</dbReference>
<dbReference type="GO" id="GO:0043565">
    <property type="term" value="F:sequence-specific DNA binding"/>
    <property type="evidence" value="ECO:0000318"/>
    <property type="project" value="GO_Central"/>
</dbReference>
<keyword evidence="1" id="KW-0805">Transcription regulation</keyword>
<dbReference type="PROSITE" id="PS50985">
    <property type="entry name" value="GRAS"/>
    <property type="match status" value="1"/>
</dbReference>
<feature type="compositionally biased region" description="Polar residues" evidence="4">
    <location>
        <begin position="19"/>
        <end position="28"/>
    </location>
</feature>
<comment type="similarity">
    <text evidence="3">Belongs to the GRAS family.</text>
</comment>
<feature type="region of interest" description="SAW" evidence="3">
    <location>
        <begin position="497"/>
        <end position="572"/>
    </location>
</feature>
<accession>A0A9R1UGK1</accession>
<feature type="compositionally biased region" description="Low complexity" evidence="4">
    <location>
        <begin position="114"/>
        <end position="125"/>
    </location>
</feature>
<keyword evidence="6" id="KW-1185">Reference proteome</keyword>
<feature type="region of interest" description="Disordered" evidence="4">
    <location>
        <begin position="173"/>
        <end position="192"/>
    </location>
</feature>
<dbReference type="GO" id="GO:0003700">
    <property type="term" value="F:DNA-binding transcription factor activity"/>
    <property type="evidence" value="ECO:0000318"/>
    <property type="project" value="GO_Central"/>
</dbReference>
<evidence type="ECO:0000256" key="3">
    <source>
        <dbReference type="PROSITE-ProRule" id="PRU01191"/>
    </source>
</evidence>
<evidence type="ECO:0000313" key="5">
    <source>
        <dbReference type="EMBL" id="KAJ0187025.1"/>
    </source>
</evidence>
<feature type="region of interest" description="Disordered" evidence="4">
    <location>
        <begin position="15"/>
        <end position="46"/>
    </location>
</feature>
<evidence type="ECO:0000256" key="4">
    <source>
        <dbReference type="SAM" id="MobiDB-lite"/>
    </source>
</evidence>
<feature type="compositionally biased region" description="Basic and acidic residues" evidence="4">
    <location>
        <begin position="136"/>
        <end position="145"/>
    </location>
</feature>
<dbReference type="Gramene" id="rna-gnl|WGS:NBSK|LSAT_9X23820_mrna">
    <property type="protein sequence ID" value="cds-PLY93062.1"/>
    <property type="gene ID" value="gene-LSAT_9X23820"/>
</dbReference>
<name>A0A9R1UGK1_LACSA</name>
<dbReference type="InterPro" id="IPR005202">
    <property type="entry name" value="TF_GRAS"/>
</dbReference>
<dbReference type="EMBL" id="NBSK02000009">
    <property type="protein sequence ID" value="KAJ0187025.1"/>
    <property type="molecule type" value="Genomic_DNA"/>
</dbReference>
<reference evidence="5 6" key="1">
    <citation type="journal article" date="2017" name="Nat. Commun.">
        <title>Genome assembly with in vitro proximity ligation data and whole-genome triplication in lettuce.</title>
        <authorList>
            <person name="Reyes-Chin-Wo S."/>
            <person name="Wang Z."/>
            <person name="Yang X."/>
            <person name="Kozik A."/>
            <person name="Arikit S."/>
            <person name="Song C."/>
            <person name="Xia L."/>
            <person name="Froenicke L."/>
            <person name="Lavelle D.O."/>
            <person name="Truco M.J."/>
            <person name="Xia R."/>
            <person name="Zhu S."/>
            <person name="Xu C."/>
            <person name="Xu H."/>
            <person name="Xu X."/>
            <person name="Cox K."/>
            <person name="Korf I."/>
            <person name="Meyers B.C."/>
            <person name="Michelmore R.W."/>
        </authorList>
    </citation>
    <scope>NUCLEOTIDE SEQUENCE [LARGE SCALE GENOMIC DNA]</scope>
    <source>
        <strain evidence="6">cv. Salinas</strain>
        <tissue evidence="5">Seedlings</tissue>
    </source>
</reference>
<sequence>MDTLYSNAMNNNYINTYNHHSVQPPQNRRNVDPTTVGAGSDKPDHYDSVLKYLNQMLMEEDDLQEKPCMYNECLALQVEAAEKSLYDILVNKNPEEQPPFDTYQYCPESPPEYSTGTTSSDDSSSNFSHHNRKRSPVQEEEREAKLATISELESDQPEEDLLLYDPEPQRIKLGKKTIESSKRGRPRGKKNTNNQEIVVDLRDLLTQCAQAITNNNSNSIYGVLRKLKQHCNPNGDATERLAYYFVNAIEARLAGNGAEVYRAANLKKISAVQILRAYHSYMVACPFHRMSNIFANGSIEKLSRGKDKLHIIDFGILYGFQWPCFIKKLSMRPGGPPVLQITGIDLPQPGFRPGERVAETGRRLAKFCKRFNVPFEFHGIAKKWDEIRIEDLKIDRNVLTVVNSVNRLRNILDETVVESSPRDAVLRLIREINPDMFVLGILNGTHNAPFLLNRFREALFHFSTLFDMFDQTSDRVSVDRLCYEQEVYGREVMNVVACEGTTRVERPETYKQWQSRNVRAGFRQVGLFREKVEEVKSKVRLEYHKDFLVDEDGKWMLQGWKGRVLYACSLWKPA</sequence>
<evidence type="ECO:0000313" key="6">
    <source>
        <dbReference type="Proteomes" id="UP000235145"/>
    </source>
</evidence>
<feature type="region of interest" description="Leucine repeat II (LRII)" evidence="3">
    <location>
        <begin position="359"/>
        <end position="391"/>
    </location>
</feature>